<dbReference type="Proteomes" id="UP000248975">
    <property type="component" value="Unassembled WGS sequence"/>
</dbReference>
<dbReference type="SUPFAM" id="SSF51735">
    <property type="entry name" value="NAD(P)-binding Rossmann-fold domains"/>
    <property type="match status" value="1"/>
</dbReference>
<accession>A0A2W5S4N8</accession>
<name>A0A2W5S4N8_CERSP</name>
<comment type="similarity">
    <text evidence="1">Belongs to the short-chain dehydrogenases/reductases (SDR) family.</text>
</comment>
<dbReference type="NCBIfam" id="NF005681">
    <property type="entry name" value="PRK07478.1"/>
    <property type="match status" value="1"/>
</dbReference>
<comment type="caution">
    <text evidence="3">The sequence shown here is derived from an EMBL/GenBank/DDBJ whole genome shotgun (WGS) entry which is preliminary data.</text>
</comment>
<evidence type="ECO:0000256" key="1">
    <source>
        <dbReference type="ARBA" id="ARBA00006484"/>
    </source>
</evidence>
<dbReference type="CDD" id="cd05233">
    <property type="entry name" value="SDR_c"/>
    <property type="match status" value="1"/>
</dbReference>
<dbReference type="PRINTS" id="PR00081">
    <property type="entry name" value="GDHRDH"/>
</dbReference>
<dbReference type="GO" id="GO:0016491">
    <property type="term" value="F:oxidoreductase activity"/>
    <property type="evidence" value="ECO:0007669"/>
    <property type="project" value="UniProtKB-KW"/>
</dbReference>
<dbReference type="PRINTS" id="PR00080">
    <property type="entry name" value="SDRFAMILY"/>
</dbReference>
<dbReference type="EMBL" id="QFQS01000002">
    <property type="protein sequence ID" value="PZQ97981.1"/>
    <property type="molecule type" value="Genomic_DNA"/>
</dbReference>
<protein>
    <submittedName>
        <fullName evidence="3">Short-chain dehydrogenase</fullName>
    </submittedName>
</protein>
<dbReference type="InterPro" id="IPR002347">
    <property type="entry name" value="SDR_fam"/>
</dbReference>
<sequence length="253" mass="25514">MLLQHKSIIITGASSGIGAAAALLFAKEGARLILGARRARELAVVVSRITAAGGEALAIPGDVTDLAYAQELVNAARAEYGGLDGALNNAGRMGSGAMLADTPFKEWSEVIETNLTACFLAARAQVPALLERGGGTLTFTGSFVGVTAVLPGMGPYAASKAGLVGLVQALAVDYGPKGIRANVLLPGGTMTALAMDAATNPETAAFLSGLHALKRIAQPEEIANAALFLASDMSSFVTGSAMLADGGNSITKV</sequence>
<evidence type="ECO:0000256" key="2">
    <source>
        <dbReference type="ARBA" id="ARBA00023002"/>
    </source>
</evidence>
<gene>
    <name evidence="3" type="ORF">DI533_12685</name>
</gene>
<dbReference type="FunFam" id="3.40.50.720:FF:000084">
    <property type="entry name" value="Short-chain dehydrogenase reductase"/>
    <property type="match status" value="1"/>
</dbReference>
<dbReference type="PANTHER" id="PTHR43669:SF3">
    <property type="entry name" value="ALCOHOL DEHYDROGENASE, PUTATIVE (AFU_ORTHOLOGUE AFUA_3G03445)-RELATED"/>
    <property type="match status" value="1"/>
</dbReference>
<organism evidence="3 4">
    <name type="scientific">Cereibacter sphaeroides</name>
    <name type="common">Rhodobacter sphaeroides</name>
    <dbReference type="NCBI Taxonomy" id="1063"/>
    <lineage>
        <taxon>Bacteria</taxon>
        <taxon>Pseudomonadati</taxon>
        <taxon>Pseudomonadota</taxon>
        <taxon>Alphaproteobacteria</taxon>
        <taxon>Rhodobacterales</taxon>
        <taxon>Paracoccaceae</taxon>
        <taxon>Cereibacter</taxon>
    </lineage>
</organism>
<dbReference type="PANTHER" id="PTHR43669">
    <property type="entry name" value="5-KETO-D-GLUCONATE 5-REDUCTASE"/>
    <property type="match status" value="1"/>
</dbReference>
<reference evidence="3 4" key="1">
    <citation type="submission" date="2017-08" db="EMBL/GenBank/DDBJ databases">
        <title>Infants hospitalized years apart are colonized by the same room-sourced microbial strains.</title>
        <authorList>
            <person name="Brooks B."/>
            <person name="Olm M.R."/>
            <person name="Firek B.A."/>
            <person name="Baker R."/>
            <person name="Thomas B.C."/>
            <person name="Morowitz M.J."/>
            <person name="Banfield J.F."/>
        </authorList>
    </citation>
    <scope>NUCLEOTIDE SEQUENCE [LARGE SCALE GENOMIC DNA]</scope>
    <source>
        <strain evidence="3">S2_003_000_R2_11</strain>
    </source>
</reference>
<evidence type="ECO:0000313" key="3">
    <source>
        <dbReference type="EMBL" id="PZQ97981.1"/>
    </source>
</evidence>
<dbReference type="Gene3D" id="3.40.50.720">
    <property type="entry name" value="NAD(P)-binding Rossmann-like Domain"/>
    <property type="match status" value="1"/>
</dbReference>
<evidence type="ECO:0000313" key="4">
    <source>
        <dbReference type="Proteomes" id="UP000248975"/>
    </source>
</evidence>
<keyword evidence="2" id="KW-0560">Oxidoreductase</keyword>
<dbReference type="AlphaFoldDB" id="A0A2W5S4N8"/>
<dbReference type="InterPro" id="IPR036291">
    <property type="entry name" value="NAD(P)-bd_dom_sf"/>
</dbReference>
<dbReference type="Pfam" id="PF13561">
    <property type="entry name" value="adh_short_C2"/>
    <property type="match status" value="1"/>
</dbReference>
<proteinExistence type="inferred from homology"/>